<evidence type="ECO:0000313" key="2">
    <source>
        <dbReference type="EMBL" id="RVU54296.1"/>
    </source>
</evidence>
<name>A0A437S5V9_9FIRM</name>
<comment type="caution">
    <text evidence="2">The sequence shown here is derived from an EMBL/GenBank/DDBJ whole genome shotgun (WGS) entry which is preliminary data.</text>
</comment>
<proteinExistence type="predicted"/>
<evidence type="ECO:0008006" key="4">
    <source>
        <dbReference type="Google" id="ProtNLM"/>
    </source>
</evidence>
<gene>
    <name evidence="2" type="ORF">EF514_08325</name>
</gene>
<dbReference type="OrthoDB" id="2054925at2"/>
<sequence length="74" mass="8746">MKNKIIIPIFLVLLFLGVYPFKFTAQGGNYLFGWLPVPLAFWWISMVVNLIFVLIVSRHFVKVSEREKDEEEEK</sequence>
<reference evidence="2 3" key="1">
    <citation type="submission" date="2018-11" db="EMBL/GenBank/DDBJ databases">
        <title>Genome sequencing and assembly of Anaerosphaera sp. nov., GS7-6-2.</title>
        <authorList>
            <person name="Rettenmaier R."/>
            <person name="Liebl W."/>
            <person name="Zverlov V."/>
        </authorList>
    </citation>
    <scope>NUCLEOTIDE SEQUENCE [LARGE SCALE GENOMIC DNA]</scope>
    <source>
        <strain evidence="2 3">GS7-6-2</strain>
    </source>
</reference>
<dbReference type="EMBL" id="RLIH01000012">
    <property type="protein sequence ID" value="RVU54296.1"/>
    <property type="molecule type" value="Genomic_DNA"/>
</dbReference>
<keyword evidence="1" id="KW-1133">Transmembrane helix</keyword>
<keyword evidence="1" id="KW-0812">Transmembrane</keyword>
<accession>A0A437S5V9</accession>
<keyword evidence="1" id="KW-0472">Membrane</keyword>
<dbReference type="RefSeq" id="WP_127724974.1">
    <property type="nucleotide sequence ID" value="NZ_RLIH01000012.1"/>
</dbReference>
<evidence type="ECO:0000313" key="3">
    <source>
        <dbReference type="Proteomes" id="UP000288812"/>
    </source>
</evidence>
<keyword evidence="3" id="KW-1185">Reference proteome</keyword>
<protein>
    <recommendedName>
        <fullName evidence="4">DUF3311 domain-containing protein</fullName>
    </recommendedName>
</protein>
<feature type="transmembrane region" description="Helical" evidence="1">
    <location>
        <begin position="30"/>
        <end position="56"/>
    </location>
</feature>
<dbReference type="Proteomes" id="UP000288812">
    <property type="component" value="Unassembled WGS sequence"/>
</dbReference>
<evidence type="ECO:0000256" key="1">
    <source>
        <dbReference type="SAM" id="Phobius"/>
    </source>
</evidence>
<dbReference type="AlphaFoldDB" id="A0A437S5V9"/>
<organism evidence="2 3">
    <name type="scientific">Anaerosphaera multitolerans</name>
    <dbReference type="NCBI Taxonomy" id="2487351"/>
    <lineage>
        <taxon>Bacteria</taxon>
        <taxon>Bacillati</taxon>
        <taxon>Bacillota</taxon>
        <taxon>Tissierellia</taxon>
        <taxon>Tissierellales</taxon>
        <taxon>Peptoniphilaceae</taxon>
        <taxon>Anaerosphaera</taxon>
    </lineage>
</organism>